<name>A0A9E2F1Q0_PSYF1</name>
<evidence type="ECO:0000313" key="2">
    <source>
        <dbReference type="Proteomes" id="UP000811545"/>
    </source>
</evidence>
<dbReference type="Pfam" id="PF06262">
    <property type="entry name" value="Zincin_1"/>
    <property type="match status" value="1"/>
</dbReference>
<proteinExistence type="predicted"/>
<dbReference type="Gene3D" id="3.30.2010.20">
    <property type="match status" value="1"/>
</dbReference>
<dbReference type="SUPFAM" id="SSF55486">
    <property type="entry name" value="Metalloproteases ('zincins'), catalytic domain"/>
    <property type="match status" value="1"/>
</dbReference>
<dbReference type="Proteomes" id="UP000811545">
    <property type="component" value="Unassembled WGS sequence"/>
</dbReference>
<sequence length="133" mass="15343">MDSKSMIDEEQFMEIAISIFDGLKSFFSDKLQNIALVVEDQPSEEQLQSLNIKNNQQLLGLYQGCPYSKRGVGYNLVAPDRIVLFKNNIEERAKSPEEIPDIIEKVLIHEIGHYLGLGEQQLRFLEKKNKVRF</sequence>
<organism evidence="1 2">
    <name type="scientific">Psychracetigena formicireducens</name>
    <dbReference type="NCBI Taxonomy" id="2986056"/>
    <lineage>
        <taxon>Bacteria</taxon>
        <taxon>Bacillati</taxon>
        <taxon>Candidatus Lithacetigenota</taxon>
        <taxon>Candidatus Psychracetigena</taxon>
    </lineage>
</organism>
<dbReference type="InterPro" id="IPR038555">
    <property type="entry name" value="Zincin_1_sf"/>
</dbReference>
<evidence type="ECO:0000313" key="1">
    <source>
        <dbReference type="EMBL" id="MBT9144927.1"/>
    </source>
</evidence>
<protein>
    <recommendedName>
        <fullName evidence="3">Metallopeptidase family protein</fullName>
    </recommendedName>
</protein>
<reference evidence="1 2" key="1">
    <citation type="journal article" date="2021" name="bioRxiv">
        <title>Unique metabolic strategies in Hadean analogues reveal hints for primordial physiology.</title>
        <authorList>
            <person name="Nobu M.K."/>
            <person name="Nakai R."/>
            <person name="Tamazawa S."/>
            <person name="Mori H."/>
            <person name="Toyoda A."/>
            <person name="Ijiri A."/>
            <person name="Suzuki S."/>
            <person name="Kurokawa K."/>
            <person name="Kamagata Y."/>
            <person name="Tamaki H."/>
        </authorList>
    </citation>
    <scope>NUCLEOTIDE SEQUENCE [LARGE SCALE GENOMIC DNA]</scope>
    <source>
        <strain evidence="1">BS525</strain>
    </source>
</reference>
<accession>A0A9E2F1Q0</accession>
<dbReference type="CDD" id="cd12952">
    <property type="entry name" value="MMP_ACEL2062"/>
    <property type="match status" value="1"/>
</dbReference>
<evidence type="ECO:0008006" key="3">
    <source>
        <dbReference type="Google" id="ProtNLM"/>
    </source>
</evidence>
<dbReference type="AlphaFoldDB" id="A0A9E2F1Q0"/>
<comment type="caution">
    <text evidence="1">The sequence shown here is derived from an EMBL/GenBank/DDBJ whole genome shotgun (WGS) entry which is preliminary data.</text>
</comment>
<gene>
    <name evidence="1" type="ORF">DDT42_00783</name>
</gene>
<dbReference type="InterPro" id="IPR010428">
    <property type="entry name" value="Zincin_1"/>
</dbReference>
<dbReference type="EMBL" id="QLTW01000032">
    <property type="protein sequence ID" value="MBT9144927.1"/>
    <property type="molecule type" value="Genomic_DNA"/>
</dbReference>